<dbReference type="GO" id="GO:0005509">
    <property type="term" value="F:calcium ion binding"/>
    <property type="evidence" value="ECO:0007669"/>
    <property type="project" value="InterPro"/>
</dbReference>
<dbReference type="InterPro" id="IPR046357">
    <property type="entry name" value="PPIase_dom_sf"/>
</dbReference>
<proteinExistence type="predicted"/>
<dbReference type="SUPFAM" id="SSF54534">
    <property type="entry name" value="FKBP-like"/>
    <property type="match status" value="1"/>
</dbReference>
<comment type="catalytic activity">
    <reaction evidence="1 4">
        <text>[protein]-peptidylproline (omega=180) = [protein]-peptidylproline (omega=0)</text>
        <dbReference type="Rhea" id="RHEA:16237"/>
        <dbReference type="Rhea" id="RHEA-COMP:10747"/>
        <dbReference type="Rhea" id="RHEA-COMP:10748"/>
        <dbReference type="ChEBI" id="CHEBI:83833"/>
        <dbReference type="ChEBI" id="CHEBI:83834"/>
        <dbReference type="EC" id="5.2.1.8"/>
    </reaction>
</comment>
<keyword evidence="8" id="KW-1185">Reference proteome</keyword>
<organism evidence="7 8">
    <name type="scientific">Mesonia hippocampi</name>
    <dbReference type="NCBI Taxonomy" id="1628250"/>
    <lineage>
        <taxon>Bacteria</taxon>
        <taxon>Pseudomonadati</taxon>
        <taxon>Bacteroidota</taxon>
        <taxon>Flavobacteriia</taxon>
        <taxon>Flavobacteriales</taxon>
        <taxon>Flavobacteriaceae</taxon>
        <taxon>Mesonia</taxon>
    </lineage>
</organism>
<evidence type="ECO:0000256" key="4">
    <source>
        <dbReference type="PROSITE-ProRule" id="PRU00277"/>
    </source>
</evidence>
<dbReference type="AlphaFoldDB" id="A0A840F0I8"/>
<dbReference type="PROSITE" id="PS00018">
    <property type="entry name" value="EF_HAND_1"/>
    <property type="match status" value="1"/>
</dbReference>
<dbReference type="RefSeq" id="WP_183478128.1">
    <property type="nucleotide sequence ID" value="NZ_JACIFO010000010.1"/>
</dbReference>
<dbReference type="EMBL" id="JACIFO010000010">
    <property type="protein sequence ID" value="MBB4119784.1"/>
    <property type="molecule type" value="Genomic_DNA"/>
</dbReference>
<name>A0A840F0I8_9FLAO</name>
<gene>
    <name evidence="7" type="ORF">GGR32_002090</name>
</gene>
<dbReference type="PROSITE" id="PS50059">
    <property type="entry name" value="FKBP_PPIASE"/>
    <property type="match status" value="1"/>
</dbReference>
<dbReference type="InterPro" id="IPR018247">
    <property type="entry name" value="EF_Hand_1_Ca_BS"/>
</dbReference>
<sequence length="309" mass="34118">MKVLKFLLPILCIGILSCNNDDDDKGSSPKPRDVQEVYEEDLATIEAYLATHSFRIENSNDTGNYNQIVFDTIAGDNANGTPIKESDFLKSKMVESGKYSFKLYYLSFREGAESEYKPTIGDDAVISYKGQLTNGTAFDQLQSPSRVDLPGFIVGFRQALIEFSGATGYQIENDGRISFNDDYGVGAVFVPSVLGYFNSTSATIPAYAPLIFSFQMYKAYQMDHDNDGIPSYLEDINGNGILLKDYEDDTDKNGYLNYQDADDDGDGTPTKDEIVVEDTNGNGIIEPEEISMPDTNGNGTPDYLDPTVF</sequence>
<evidence type="ECO:0000256" key="1">
    <source>
        <dbReference type="ARBA" id="ARBA00000971"/>
    </source>
</evidence>
<dbReference type="GO" id="GO:0003755">
    <property type="term" value="F:peptidyl-prolyl cis-trans isomerase activity"/>
    <property type="evidence" value="ECO:0007669"/>
    <property type="project" value="UniProtKB-KW"/>
</dbReference>
<evidence type="ECO:0000256" key="2">
    <source>
        <dbReference type="ARBA" id="ARBA00013194"/>
    </source>
</evidence>
<dbReference type="InterPro" id="IPR028974">
    <property type="entry name" value="TSP_type-3_rpt"/>
</dbReference>
<evidence type="ECO:0000313" key="7">
    <source>
        <dbReference type="EMBL" id="MBB4119784.1"/>
    </source>
</evidence>
<comment type="caution">
    <text evidence="7">The sequence shown here is derived from an EMBL/GenBank/DDBJ whole genome shotgun (WGS) entry which is preliminary data.</text>
</comment>
<evidence type="ECO:0000256" key="3">
    <source>
        <dbReference type="ARBA" id="ARBA00023110"/>
    </source>
</evidence>
<evidence type="ECO:0000256" key="5">
    <source>
        <dbReference type="SAM" id="MobiDB-lite"/>
    </source>
</evidence>
<dbReference type="Proteomes" id="UP000553034">
    <property type="component" value="Unassembled WGS sequence"/>
</dbReference>
<protein>
    <recommendedName>
        <fullName evidence="2 4">peptidylprolyl isomerase</fullName>
        <ecNumber evidence="2 4">5.2.1.8</ecNumber>
    </recommendedName>
</protein>
<dbReference type="PROSITE" id="PS51257">
    <property type="entry name" value="PROKAR_LIPOPROTEIN"/>
    <property type="match status" value="1"/>
</dbReference>
<dbReference type="InterPro" id="IPR001179">
    <property type="entry name" value="PPIase_FKBP_dom"/>
</dbReference>
<evidence type="ECO:0000259" key="6">
    <source>
        <dbReference type="PROSITE" id="PS50059"/>
    </source>
</evidence>
<keyword evidence="3 4" id="KW-0697">Rotamase</keyword>
<keyword evidence="4" id="KW-0413">Isomerase</keyword>
<feature type="region of interest" description="Disordered" evidence="5">
    <location>
        <begin position="253"/>
        <end position="309"/>
    </location>
</feature>
<dbReference type="SUPFAM" id="SSF103647">
    <property type="entry name" value="TSP type-3 repeat"/>
    <property type="match status" value="1"/>
</dbReference>
<feature type="domain" description="PPIase FKBP-type" evidence="6">
    <location>
        <begin position="121"/>
        <end position="220"/>
    </location>
</feature>
<dbReference type="EC" id="5.2.1.8" evidence="2 4"/>
<reference evidence="7 8" key="1">
    <citation type="submission" date="2020-08" db="EMBL/GenBank/DDBJ databases">
        <title>Genomic Encyclopedia of Type Strains, Phase IV (KMG-IV): sequencing the most valuable type-strain genomes for metagenomic binning, comparative biology and taxonomic classification.</title>
        <authorList>
            <person name="Goeker M."/>
        </authorList>
    </citation>
    <scope>NUCLEOTIDE SEQUENCE [LARGE SCALE GENOMIC DNA]</scope>
    <source>
        <strain evidence="7 8">DSM 29568</strain>
    </source>
</reference>
<accession>A0A840F0I8</accession>
<dbReference type="Gene3D" id="3.10.50.40">
    <property type="match status" value="1"/>
</dbReference>
<evidence type="ECO:0000313" key="8">
    <source>
        <dbReference type="Proteomes" id="UP000553034"/>
    </source>
</evidence>